<organism evidence="4 5">
    <name type="scientific">Fodinisporobacter ferrooxydans</name>
    <dbReference type="NCBI Taxonomy" id="2901836"/>
    <lineage>
        <taxon>Bacteria</taxon>
        <taxon>Bacillati</taxon>
        <taxon>Bacillota</taxon>
        <taxon>Bacilli</taxon>
        <taxon>Bacillales</taxon>
        <taxon>Alicyclobacillaceae</taxon>
        <taxon>Fodinisporobacter</taxon>
    </lineage>
</organism>
<name>A0ABY4CFJ2_9BACL</name>
<dbReference type="Pfam" id="PF00015">
    <property type="entry name" value="MCPsignal"/>
    <property type="match status" value="1"/>
</dbReference>
<dbReference type="InterPro" id="IPR004089">
    <property type="entry name" value="MCPsignal_dom"/>
</dbReference>
<dbReference type="PANTHER" id="PTHR32089">
    <property type="entry name" value="METHYL-ACCEPTING CHEMOTAXIS PROTEIN MCPB"/>
    <property type="match status" value="1"/>
</dbReference>
<evidence type="ECO:0000256" key="1">
    <source>
        <dbReference type="ARBA" id="ARBA00023224"/>
    </source>
</evidence>
<proteinExistence type="predicted"/>
<feature type="domain" description="Methyl-accepting transducer" evidence="3">
    <location>
        <begin position="101"/>
        <end position="276"/>
    </location>
</feature>
<protein>
    <submittedName>
        <fullName evidence="4">Methyl-accepting chemotaxis protein</fullName>
    </submittedName>
</protein>
<evidence type="ECO:0000259" key="3">
    <source>
        <dbReference type="PROSITE" id="PS50111"/>
    </source>
</evidence>
<reference evidence="4" key="1">
    <citation type="submission" date="2021-12" db="EMBL/GenBank/DDBJ databases">
        <title>Alicyclobacillaceae gen. nov., sp. nov., isolated from chalcocite enrichment system.</title>
        <authorList>
            <person name="Jiang Z."/>
        </authorList>
    </citation>
    <scope>NUCLEOTIDE SEQUENCE</scope>
    <source>
        <strain evidence="4">MYW30-H2</strain>
    </source>
</reference>
<evidence type="ECO:0000313" key="5">
    <source>
        <dbReference type="Proteomes" id="UP000830167"/>
    </source>
</evidence>
<evidence type="ECO:0000313" key="4">
    <source>
        <dbReference type="EMBL" id="UOF89297.1"/>
    </source>
</evidence>
<dbReference type="Proteomes" id="UP000830167">
    <property type="component" value="Chromosome"/>
</dbReference>
<accession>A0ABY4CFJ2</accession>
<dbReference type="SUPFAM" id="SSF58104">
    <property type="entry name" value="Methyl-accepting chemotaxis protein (MCP) signaling domain"/>
    <property type="match status" value="1"/>
</dbReference>
<keyword evidence="1 2" id="KW-0807">Transducer</keyword>
<dbReference type="PROSITE" id="PS50111">
    <property type="entry name" value="CHEMOTAXIS_TRANSDUC_2"/>
    <property type="match status" value="1"/>
</dbReference>
<dbReference type="SMART" id="SM00283">
    <property type="entry name" value="MA"/>
    <property type="match status" value="1"/>
</dbReference>
<dbReference type="RefSeq" id="WP_347435984.1">
    <property type="nucleotide sequence ID" value="NZ_CP089291.1"/>
</dbReference>
<gene>
    <name evidence="4" type="ORF">LSG31_15490</name>
</gene>
<keyword evidence="5" id="KW-1185">Reference proteome</keyword>
<evidence type="ECO:0000256" key="2">
    <source>
        <dbReference type="PROSITE-ProRule" id="PRU00284"/>
    </source>
</evidence>
<sequence length="276" mass="30210">MHQTLKNIYFSMPFFQNVFPEDAHILLCDTEKVLVSLSGKNLDMGVQEGTRISDLKGTAAEQALTTRKIIRDEKGPEKFGIPYIGMGVPLFEDDQLIGVLSIAMSNTRYEKLRNDATELTAMVEELSATTDEISTASTHVAVMAQEASQLADEMSKFVNQIDHIAGFVHNVSTQTHLLGLNATIEAAHAGESGRGFTVVAQEIRKLAEQSKQATKEISNELTRIQEQMQKMVAVLHSISADTEEHAASILNLKVIFEHISGTADDMMSLSNVTASS</sequence>
<dbReference type="Gene3D" id="1.10.287.950">
    <property type="entry name" value="Methyl-accepting chemotaxis protein"/>
    <property type="match status" value="1"/>
</dbReference>
<dbReference type="EMBL" id="CP089291">
    <property type="protein sequence ID" value="UOF89297.1"/>
    <property type="molecule type" value="Genomic_DNA"/>
</dbReference>
<dbReference type="PANTHER" id="PTHR32089:SF112">
    <property type="entry name" value="LYSOZYME-LIKE PROTEIN-RELATED"/>
    <property type="match status" value="1"/>
</dbReference>